<proteinExistence type="predicted"/>
<accession>N6WZZ3</accession>
<dbReference type="HOGENOM" id="CLU_123330_0_0_6"/>
<keyword evidence="4" id="KW-1185">Reference proteome</keyword>
<dbReference type="EMBL" id="APLQ01000014">
    <property type="protein sequence ID" value="ENO14368.1"/>
    <property type="molecule type" value="Genomic_DNA"/>
</dbReference>
<dbReference type="InterPro" id="IPR036265">
    <property type="entry name" value="HIT-like_sf"/>
</dbReference>
<comment type="caution">
    <text evidence="3">The sequence shown here is derived from an EMBL/GenBank/DDBJ whole genome shotgun (WGS) entry which is preliminary data.</text>
</comment>
<dbReference type="RefSeq" id="WP_004582587.1">
    <property type="nucleotide sequence ID" value="NZ_AP028878.1"/>
</dbReference>
<feature type="domain" description="HIT" evidence="2">
    <location>
        <begin position="39"/>
        <end position="108"/>
    </location>
</feature>
<dbReference type="Pfam" id="PF01230">
    <property type="entry name" value="HIT"/>
    <property type="match status" value="1"/>
</dbReference>
<dbReference type="PIRSF" id="PIRSF000714">
    <property type="entry name" value="HIT"/>
    <property type="match status" value="1"/>
</dbReference>
<comment type="caution">
    <text evidence="1">Lacks conserved residue(s) required for the propagation of feature annotation.</text>
</comment>
<reference evidence="3 4" key="1">
    <citation type="journal article" date="2013" name="Genome Announc.">
        <title>Genome Sequence of the Polycyclic Aromatic Hydrocarbon-Degrading Bacterium Strain Marinobacter nanhaiticus D15-8WT.</title>
        <authorList>
            <person name="Cui Z."/>
            <person name="Gao W."/>
            <person name="Li Q."/>
            <person name="Xu G."/>
            <person name="Zheng L."/>
        </authorList>
    </citation>
    <scope>NUCLEOTIDE SEQUENCE [LARGE SCALE GENOMIC DNA]</scope>
    <source>
        <strain evidence="3 4">D15-8W</strain>
    </source>
</reference>
<dbReference type="GO" id="GO:0003824">
    <property type="term" value="F:catalytic activity"/>
    <property type="evidence" value="ECO:0007669"/>
    <property type="project" value="InterPro"/>
</dbReference>
<dbReference type="PROSITE" id="PS51084">
    <property type="entry name" value="HIT_2"/>
    <property type="match status" value="1"/>
</dbReference>
<dbReference type="STRING" id="626887.J057_23280"/>
<dbReference type="InterPro" id="IPR011146">
    <property type="entry name" value="HIT-like"/>
</dbReference>
<name>N6WZZ3_9GAMM</name>
<protein>
    <submittedName>
        <fullName evidence="3">HIT family protein</fullName>
    </submittedName>
</protein>
<dbReference type="InterPro" id="IPR026026">
    <property type="entry name" value="HIT_Hint"/>
</dbReference>
<dbReference type="OrthoDB" id="9799145at2"/>
<dbReference type="eggNOG" id="COG0537">
    <property type="taxonomic scope" value="Bacteria"/>
</dbReference>
<evidence type="ECO:0000256" key="1">
    <source>
        <dbReference type="PROSITE-ProRule" id="PRU00464"/>
    </source>
</evidence>
<organism evidence="3 4">
    <name type="scientific">Marinobacter nanhaiticus D15-8W</name>
    <dbReference type="NCBI Taxonomy" id="626887"/>
    <lineage>
        <taxon>Bacteria</taxon>
        <taxon>Pseudomonadati</taxon>
        <taxon>Pseudomonadota</taxon>
        <taxon>Gammaproteobacteria</taxon>
        <taxon>Pseudomonadales</taxon>
        <taxon>Marinobacteraceae</taxon>
        <taxon>Marinobacter</taxon>
    </lineage>
</organism>
<evidence type="ECO:0000313" key="4">
    <source>
        <dbReference type="Proteomes" id="UP000013165"/>
    </source>
</evidence>
<dbReference type="Proteomes" id="UP000013165">
    <property type="component" value="Unassembled WGS sequence"/>
</dbReference>
<dbReference type="PATRIC" id="fig|626887.3.peg.4655"/>
<sequence length="144" mass="16148">MSGAEAFVLHEKLAEDTIPLAKSELSELRLMNDRNYPWLLLVPQRVGVRELYELSPPDQQRLLRESSAIGEAMMNAFEGHKLNIAALGNMVPQLHLHHVVRYESDPAWPGPVWGVVPPAAYTEAELREVQKKLVPVVSAFRSVS</sequence>
<evidence type="ECO:0000259" key="2">
    <source>
        <dbReference type="PROSITE" id="PS51084"/>
    </source>
</evidence>
<dbReference type="AlphaFoldDB" id="N6WZZ3"/>
<dbReference type="Gene3D" id="3.30.428.10">
    <property type="entry name" value="HIT-like"/>
    <property type="match status" value="1"/>
</dbReference>
<gene>
    <name evidence="3" type="ORF">J057_23280</name>
</gene>
<dbReference type="SUPFAM" id="SSF54197">
    <property type="entry name" value="HIT-like"/>
    <property type="match status" value="1"/>
</dbReference>
<evidence type="ECO:0000313" key="3">
    <source>
        <dbReference type="EMBL" id="ENO14368.1"/>
    </source>
</evidence>